<feature type="domain" description="Phosphotyrosine protein phosphatase I" evidence="7">
    <location>
        <begin position="3"/>
        <end position="142"/>
    </location>
</feature>
<dbReference type="InterPro" id="IPR023485">
    <property type="entry name" value="Ptyr_pPase"/>
</dbReference>
<keyword evidence="3" id="KW-0378">Hydrolase</keyword>
<keyword evidence="9" id="KW-1185">Reference proteome</keyword>
<comment type="caution">
    <text evidence="8">The sequence shown here is derived from an EMBL/GenBank/DDBJ whole genome shotgun (WGS) entry which is preliminary data.</text>
</comment>
<feature type="active site" description="Proton donor" evidence="6">
    <location>
        <position position="116"/>
    </location>
</feature>
<comment type="similarity">
    <text evidence="1">Belongs to the low molecular weight phosphotyrosine protein phosphatase family.</text>
</comment>
<dbReference type="SUPFAM" id="SSF52788">
    <property type="entry name" value="Phosphotyrosine protein phosphatases I"/>
    <property type="match status" value="1"/>
</dbReference>
<dbReference type="SMART" id="SM00226">
    <property type="entry name" value="LMWPc"/>
    <property type="match status" value="1"/>
</dbReference>
<keyword evidence="4" id="KW-0904">Protein phosphatase</keyword>
<feature type="active site" evidence="6">
    <location>
        <position position="15"/>
    </location>
</feature>
<evidence type="ECO:0000256" key="5">
    <source>
        <dbReference type="ARBA" id="ARBA00051722"/>
    </source>
</evidence>
<evidence type="ECO:0000259" key="7">
    <source>
        <dbReference type="SMART" id="SM00226"/>
    </source>
</evidence>
<dbReference type="RefSeq" id="WP_136897087.1">
    <property type="nucleotide sequence ID" value="NZ_SWJE01000012.1"/>
</dbReference>
<feature type="active site" description="Nucleophile" evidence="6">
    <location>
        <position position="9"/>
    </location>
</feature>
<dbReference type="AlphaFoldDB" id="A0A4V5PJ97"/>
<gene>
    <name evidence="8" type="ORF">FAZ69_21325</name>
</gene>
<proteinExistence type="inferred from homology"/>
<sequence>MFKNILVVCHANICRSPAAELLFRARRPHGQIRFHSAGLKACDGASIDSTMQRLLAHQGIDSSDHRSRRLSPQLIRDADLILVSERKQITAVESLAPTSRGKVHLLGKWEDSDVADPYGDSEDIYRKSFALIEHLVTGWLNKIC</sequence>
<comment type="catalytic activity">
    <reaction evidence="5">
        <text>O-phospho-L-tyrosyl-[protein] + H2O = L-tyrosyl-[protein] + phosphate</text>
        <dbReference type="Rhea" id="RHEA:10684"/>
        <dbReference type="Rhea" id="RHEA-COMP:10136"/>
        <dbReference type="Rhea" id="RHEA-COMP:20101"/>
        <dbReference type="ChEBI" id="CHEBI:15377"/>
        <dbReference type="ChEBI" id="CHEBI:43474"/>
        <dbReference type="ChEBI" id="CHEBI:46858"/>
        <dbReference type="ChEBI" id="CHEBI:61978"/>
        <dbReference type="EC" id="3.1.3.48"/>
    </reaction>
</comment>
<dbReference type="GO" id="GO:0004725">
    <property type="term" value="F:protein tyrosine phosphatase activity"/>
    <property type="evidence" value="ECO:0007669"/>
    <property type="project" value="UniProtKB-EC"/>
</dbReference>
<dbReference type="CDD" id="cd16343">
    <property type="entry name" value="LMWPTP"/>
    <property type="match status" value="1"/>
</dbReference>
<dbReference type="EMBL" id="SWJE01000012">
    <property type="protein sequence ID" value="TKC85870.1"/>
    <property type="molecule type" value="Genomic_DNA"/>
</dbReference>
<protein>
    <recommendedName>
        <fullName evidence="2">protein-tyrosine-phosphatase</fullName>
        <ecNumber evidence="2">3.1.3.48</ecNumber>
    </recommendedName>
</protein>
<organism evidence="8 9">
    <name type="scientific">Trinickia terrae</name>
    <dbReference type="NCBI Taxonomy" id="2571161"/>
    <lineage>
        <taxon>Bacteria</taxon>
        <taxon>Pseudomonadati</taxon>
        <taxon>Pseudomonadota</taxon>
        <taxon>Betaproteobacteria</taxon>
        <taxon>Burkholderiales</taxon>
        <taxon>Burkholderiaceae</taxon>
        <taxon>Trinickia</taxon>
    </lineage>
</organism>
<evidence type="ECO:0000256" key="4">
    <source>
        <dbReference type="ARBA" id="ARBA00022912"/>
    </source>
</evidence>
<reference evidence="8 9" key="1">
    <citation type="submission" date="2019-04" db="EMBL/GenBank/DDBJ databases">
        <title>Trinickia sp. 7GSK02, isolated from subtropical forest soil.</title>
        <authorList>
            <person name="Gao Z.-H."/>
            <person name="Qiu L.-H."/>
        </authorList>
    </citation>
    <scope>NUCLEOTIDE SEQUENCE [LARGE SCALE GENOMIC DNA]</scope>
    <source>
        <strain evidence="8 9">7GSK02</strain>
    </source>
</reference>
<dbReference type="Pfam" id="PF01451">
    <property type="entry name" value="LMWPc"/>
    <property type="match status" value="1"/>
</dbReference>
<evidence type="ECO:0000313" key="9">
    <source>
        <dbReference type="Proteomes" id="UP000305539"/>
    </source>
</evidence>
<dbReference type="PRINTS" id="PR00719">
    <property type="entry name" value="LMWPTPASE"/>
</dbReference>
<dbReference type="PANTHER" id="PTHR11717">
    <property type="entry name" value="LOW MOLECULAR WEIGHT PROTEIN TYROSINE PHOSPHATASE"/>
    <property type="match status" value="1"/>
</dbReference>
<evidence type="ECO:0000256" key="1">
    <source>
        <dbReference type="ARBA" id="ARBA00011063"/>
    </source>
</evidence>
<dbReference type="EC" id="3.1.3.48" evidence="2"/>
<evidence type="ECO:0000256" key="3">
    <source>
        <dbReference type="ARBA" id="ARBA00022801"/>
    </source>
</evidence>
<dbReference type="PANTHER" id="PTHR11717:SF31">
    <property type="entry name" value="LOW MOLECULAR WEIGHT PROTEIN-TYROSINE-PHOSPHATASE ETP-RELATED"/>
    <property type="match status" value="1"/>
</dbReference>
<evidence type="ECO:0000313" key="8">
    <source>
        <dbReference type="EMBL" id="TKC85870.1"/>
    </source>
</evidence>
<dbReference type="InterPro" id="IPR050438">
    <property type="entry name" value="LMW_PTPase"/>
</dbReference>
<dbReference type="InterPro" id="IPR036196">
    <property type="entry name" value="Ptyr_pPase_sf"/>
</dbReference>
<accession>A0A4V5PJ97</accession>
<name>A0A4V5PJ97_9BURK</name>
<dbReference type="Gene3D" id="3.40.50.2300">
    <property type="match status" value="1"/>
</dbReference>
<dbReference type="Proteomes" id="UP000305539">
    <property type="component" value="Unassembled WGS sequence"/>
</dbReference>
<evidence type="ECO:0000256" key="2">
    <source>
        <dbReference type="ARBA" id="ARBA00013064"/>
    </source>
</evidence>
<evidence type="ECO:0000256" key="6">
    <source>
        <dbReference type="PIRSR" id="PIRSR617867-1"/>
    </source>
</evidence>
<dbReference type="OrthoDB" id="9784339at2"/>
<dbReference type="InterPro" id="IPR017867">
    <property type="entry name" value="Tyr_phospatase_low_mol_wt"/>
</dbReference>